<evidence type="ECO:0000256" key="9">
    <source>
        <dbReference type="ARBA" id="ARBA00023237"/>
    </source>
</evidence>
<dbReference type="PANTHER" id="PTHR30069">
    <property type="entry name" value="TONB-DEPENDENT OUTER MEMBRANE RECEPTOR"/>
    <property type="match status" value="1"/>
</dbReference>
<keyword evidence="16" id="KW-1185">Reference proteome</keyword>
<dbReference type="GO" id="GO:0009279">
    <property type="term" value="C:cell outer membrane"/>
    <property type="evidence" value="ECO:0007669"/>
    <property type="project" value="UniProtKB-SubCell"/>
</dbReference>
<evidence type="ECO:0000256" key="2">
    <source>
        <dbReference type="ARBA" id="ARBA00022448"/>
    </source>
</evidence>
<dbReference type="Gene3D" id="2.170.130.10">
    <property type="entry name" value="TonB-dependent receptor, plug domain"/>
    <property type="match status" value="1"/>
</dbReference>
<dbReference type="InterPro" id="IPR036942">
    <property type="entry name" value="Beta-barrel_TonB_sf"/>
</dbReference>
<dbReference type="OrthoDB" id="9761152at2"/>
<dbReference type="PROSITE" id="PS52016">
    <property type="entry name" value="TONB_DEPENDENT_REC_3"/>
    <property type="match status" value="1"/>
</dbReference>
<evidence type="ECO:0000256" key="1">
    <source>
        <dbReference type="ARBA" id="ARBA00004571"/>
    </source>
</evidence>
<evidence type="ECO:0000256" key="10">
    <source>
        <dbReference type="PROSITE-ProRule" id="PRU01360"/>
    </source>
</evidence>
<dbReference type="STRING" id="679937.Bcop_1118"/>
<keyword evidence="7 10" id="KW-0472">Membrane</keyword>
<keyword evidence="5 12" id="KW-0732">Signal</keyword>
<dbReference type="GO" id="GO:0015344">
    <property type="term" value="F:siderophore uptake transmembrane transporter activity"/>
    <property type="evidence" value="ECO:0007669"/>
    <property type="project" value="TreeGrafter"/>
</dbReference>
<keyword evidence="2 10" id="KW-0813">Transport</keyword>
<evidence type="ECO:0000256" key="6">
    <source>
        <dbReference type="ARBA" id="ARBA00023077"/>
    </source>
</evidence>
<evidence type="ECO:0000256" key="7">
    <source>
        <dbReference type="ARBA" id="ARBA00023136"/>
    </source>
</evidence>
<evidence type="ECO:0000256" key="8">
    <source>
        <dbReference type="ARBA" id="ARBA00023170"/>
    </source>
</evidence>
<dbReference type="GO" id="GO:0044718">
    <property type="term" value="P:siderophore transmembrane transport"/>
    <property type="evidence" value="ECO:0007669"/>
    <property type="project" value="TreeGrafter"/>
</dbReference>
<keyword evidence="8 15" id="KW-0675">Receptor</keyword>
<comment type="similarity">
    <text evidence="10 11">Belongs to the TonB-dependent receptor family.</text>
</comment>
<comment type="subcellular location">
    <subcellularLocation>
        <location evidence="1 10">Cell outer membrane</location>
        <topology evidence="1 10">Multi-pass membrane protein</topology>
    </subcellularLocation>
</comment>
<dbReference type="Pfam" id="PF07715">
    <property type="entry name" value="Plug"/>
    <property type="match status" value="1"/>
</dbReference>
<dbReference type="InterPro" id="IPR039426">
    <property type="entry name" value="TonB-dep_rcpt-like"/>
</dbReference>
<dbReference type="SUPFAM" id="SSF49464">
    <property type="entry name" value="Carboxypeptidase regulatory domain-like"/>
    <property type="match status" value="1"/>
</dbReference>
<feature type="domain" description="TonB-dependent receptor-like beta-barrel" evidence="13">
    <location>
        <begin position="399"/>
        <end position="874"/>
    </location>
</feature>
<sequence>MKRHLFQFLFITCAIICSAATAVAQSVVKGQVVDKETGDPLIGASVVVDGTSQGTITDVDGNFTQSVPTNGTLKISYIGFLDWKQKITKKGNVNLGVIKMNQDAVALADVTITSSIAKDRQTPVALSSVDPVFIEEKLGTQEFPEILKATPGVYATKQGGGFGDSKINMRGFKSENIAVMINGVPMNDMEWGGVYWSNWAGLSDVTRSMQTQRGLGASKVAAPSVGGSINIITKTIDAQKGGSVSYALGNDGYNKMLFNVSTGLTESGWALTLLGGKTWGDGYIQGTEFEGYNYFINIAKRINDNHQLSFTAFGAPQWHNQRNRNDGLSIENWEVYGKRYMGEGNKYKYNPTYGHGINGERKTSQHNEYHKPQLSLNHFWEINRQSSLSTALYASIGRGYGYGGQGYGKSASGTSHRNMWYGTNRGVLNEYFRNDDGTFAYDQVYDYNKTSDNGSYMAMSKSKNSHNWYGLLSTYTTKFKEKFDFYGGIDIRYYKGVHTNELVDLYGGEYFLDESRANVRPENNAAAADPLFKNKKLQVGDVVYRDYDGHVMQEGVFAQVEYNTDKLSAFVSGSLSNTGYWRYDRFYYDKDHAKSDTKNYLGGTVKGGVNYNIDEHHNVFANIGYISRAPYFSGGAFLQSTTNNATNPDGLNEKIFSFELGYGFRSSFLAANVNLYHTDWKDKSMVKYNSITDEDTGVEIDRATINMSGVNARHQGIELDFTAKPFHWLDITGMFSLGNWRWVSNPKGYFYNSQGQPLKDLKTGELASGPQSDDHAWSQLKLKDVKVGGSAQTTAAIGATFKPSKALRIGLDYLFYGRNYADWDINANSLDKDKAIDFYSPWRIPSAGIWDLNSSYRFKIGGVTAILSGNVNNLFNQEYITDASVDASKDTASDWRKAYGVFYGFGRTYNVRLKITF</sequence>
<evidence type="ECO:0000259" key="14">
    <source>
        <dbReference type="Pfam" id="PF07715"/>
    </source>
</evidence>
<dbReference type="InterPro" id="IPR008969">
    <property type="entry name" value="CarboxyPept-like_regulatory"/>
</dbReference>
<dbReference type="AlphaFoldDB" id="F3ZU77"/>
<dbReference type="SUPFAM" id="SSF56935">
    <property type="entry name" value="Porins"/>
    <property type="match status" value="1"/>
</dbReference>
<reference evidence="15 16" key="1">
    <citation type="journal article" date="2011" name="Stand. Genomic Sci.">
        <title>Non-contiguous finished genome sequence of Bacteroides coprosuis type strain (PC139).</title>
        <authorList>
            <person name="Land M."/>
            <person name="Held B."/>
            <person name="Gronow S."/>
            <person name="Abt B."/>
            <person name="Lucas S."/>
            <person name="Del Rio T.G."/>
            <person name="Nolan M."/>
            <person name="Tice H."/>
            <person name="Cheng J.F."/>
            <person name="Pitluck S."/>
            <person name="Liolios K."/>
            <person name="Pagani I."/>
            <person name="Ivanova N."/>
            <person name="Mavromatis K."/>
            <person name="Mikhailova N."/>
            <person name="Pati A."/>
            <person name="Tapia R."/>
            <person name="Han C."/>
            <person name="Goodwin L."/>
            <person name="Chen A."/>
            <person name="Palaniappan K."/>
            <person name="Hauser L."/>
            <person name="Brambilla E.M."/>
            <person name="Rohde M."/>
            <person name="Goker M."/>
            <person name="Detter J.C."/>
            <person name="Woyke T."/>
            <person name="Bristow J."/>
            <person name="Eisen J.A."/>
            <person name="Markowitz V."/>
            <person name="Hugenholtz P."/>
            <person name="Kyrpides N.C."/>
            <person name="Klenk H.P."/>
            <person name="Lapidus A."/>
        </authorList>
    </citation>
    <scope>NUCLEOTIDE SEQUENCE</scope>
    <source>
        <strain evidence="15 16">DSM 18011</strain>
    </source>
</reference>
<dbReference type="InterPro" id="IPR012910">
    <property type="entry name" value="Plug_dom"/>
</dbReference>
<evidence type="ECO:0000256" key="12">
    <source>
        <dbReference type="SAM" id="SignalP"/>
    </source>
</evidence>
<dbReference type="HOGENOM" id="CLU_016805_0_0_10"/>
<name>F3ZU77_9BACE</name>
<evidence type="ECO:0000256" key="5">
    <source>
        <dbReference type="ARBA" id="ARBA00022729"/>
    </source>
</evidence>
<dbReference type="Gene3D" id="2.60.40.1120">
    <property type="entry name" value="Carboxypeptidase-like, regulatory domain"/>
    <property type="match status" value="1"/>
</dbReference>
<keyword evidence="9 10" id="KW-0998">Cell outer membrane</keyword>
<dbReference type="Gene3D" id="2.40.170.20">
    <property type="entry name" value="TonB-dependent receptor, beta-barrel domain"/>
    <property type="match status" value="1"/>
</dbReference>
<dbReference type="Proteomes" id="UP000018439">
    <property type="component" value="Chromosome"/>
</dbReference>
<organism evidence="15 16">
    <name type="scientific">Bacteroides coprosuis DSM 18011</name>
    <dbReference type="NCBI Taxonomy" id="679937"/>
    <lineage>
        <taxon>Bacteria</taxon>
        <taxon>Pseudomonadati</taxon>
        <taxon>Bacteroidota</taxon>
        <taxon>Bacteroidia</taxon>
        <taxon>Bacteroidales</taxon>
        <taxon>Bacteroidaceae</taxon>
        <taxon>Bacteroides</taxon>
    </lineage>
</organism>
<evidence type="ECO:0000313" key="15">
    <source>
        <dbReference type="EMBL" id="EGJ71322.1"/>
    </source>
</evidence>
<dbReference type="InterPro" id="IPR000531">
    <property type="entry name" value="Beta-barrel_TonB"/>
</dbReference>
<dbReference type="EMBL" id="CM001167">
    <property type="protein sequence ID" value="EGJ71322.1"/>
    <property type="molecule type" value="Genomic_DNA"/>
</dbReference>
<dbReference type="Pfam" id="PF13715">
    <property type="entry name" value="CarbopepD_reg_2"/>
    <property type="match status" value="1"/>
</dbReference>
<dbReference type="PANTHER" id="PTHR30069:SF29">
    <property type="entry name" value="HEMOGLOBIN AND HEMOGLOBIN-HAPTOGLOBIN-BINDING PROTEIN 1-RELATED"/>
    <property type="match status" value="1"/>
</dbReference>
<feature type="chain" id="PRO_5003303904" evidence="12">
    <location>
        <begin position="25"/>
        <end position="917"/>
    </location>
</feature>
<proteinExistence type="inferred from homology"/>
<gene>
    <name evidence="15" type="ORF">Bcop_1118</name>
</gene>
<keyword evidence="4 10" id="KW-0812">Transmembrane</keyword>
<evidence type="ECO:0000313" key="16">
    <source>
        <dbReference type="Proteomes" id="UP000018439"/>
    </source>
</evidence>
<evidence type="ECO:0000256" key="4">
    <source>
        <dbReference type="ARBA" id="ARBA00022692"/>
    </source>
</evidence>
<dbReference type="eggNOG" id="COG4772">
    <property type="taxonomic scope" value="Bacteria"/>
</dbReference>
<dbReference type="InterPro" id="IPR037066">
    <property type="entry name" value="Plug_dom_sf"/>
</dbReference>
<feature type="signal peptide" evidence="12">
    <location>
        <begin position="1"/>
        <end position="24"/>
    </location>
</feature>
<evidence type="ECO:0000256" key="3">
    <source>
        <dbReference type="ARBA" id="ARBA00022452"/>
    </source>
</evidence>
<keyword evidence="3 10" id="KW-1134">Transmembrane beta strand</keyword>
<feature type="domain" description="TonB-dependent receptor plug" evidence="14">
    <location>
        <begin position="119"/>
        <end position="198"/>
    </location>
</feature>
<dbReference type="Pfam" id="PF00593">
    <property type="entry name" value="TonB_dep_Rec_b-barrel"/>
    <property type="match status" value="1"/>
</dbReference>
<accession>F3ZU77</accession>
<keyword evidence="6 11" id="KW-0798">TonB box</keyword>
<evidence type="ECO:0000259" key="13">
    <source>
        <dbReference type="Pfam" id="PF00593"/>
    </source>
</evidence>
<protein>
    <submittedName>
        <fullName evidence="15">TonB-dependent receptor</fullName>
    </submittedName>
</protein>
<evidence type="ECO:0000256" key="11">
    <source>
        <dbReference type="RuleBase" id="RU003357"/>
    </source>
</evidence>